<feature type="region of interest" description="Disordered" evidence="1">
    <location>
        <begin position="257"/>
        <end position="282"/>
    </location>
</feature>
<dbReference type="Gene3D" id="3.90.1580.10">
    <property type="entry name" value="paralog of FGE (formylglycine-generating enzyme)"/>
    <property type="match status" value="1"/>
</dbReference>
<dbReference type="RefSeq" id="WP_197743433.1">
    <property type="nucleotide sequence ID" value="NZ_AP021879.1"/>
</dbReference>
<evidence type="ECO:0000313" key="4">
    <source>
        <dbReference type="Proteomes" id="UP000422108"/>
    </source>
</evidence>
<dbReference type="InterPro" id="IPR042095">
    <property type="entry name" value="SUMF_sf"/>
</dbReference>
<dbReference type="PANTHER" id="PTHR23150">
    <property type="entry name" value="SULFATASE MODIFYING FACTOR 1, 2"/>
    <property type="match status" value="1"/>
</dbReference>
<keyword evidence="4" id="KW-1185">Reference proteome</keyword>
<sequence>MTDSVPTVERDAADPRIPKRFPEPWASDWGQDGYGVWMAFRYQGIRHGFRWIMPGWFMMGSLDTEPERFDNEHQHEVLLTQGYWLAETACTQALWQAVMGKNPSRFKGDDRPVENVNWDDCQDFIEKLNAVIPGMDVGLPTEAQWEYACRAGTTTPFHFGETIGTDQANFDGNYPYNYGPKGEYREETVSVKTFPCNDWGLYEMHGNVWEWCADWYGPYPEEASVDPTGPDEGDGRVLRGGSWIGNGRNVRSAYRYRNAPDARNDDSGLRLARGQTAGPVTR</sequence>
<dbReference type="GO" id="GO:0120147">
    <property type="term" value="F:formylglycine-generating oxidase activity"/>
    <property type="evidence" value="ECO:0007669"/>
    <property type="project" value="TreeGrafter"/>
</dbReference>
<dbReference type="SUPFAM" id="SSF56436">
    <property type="entry name" value="C-type lectin-like"/>
    <property type="match status" value="1"/>
</dbReference>
<feature type="region of interest" description="Disordered" evidence="1">
    <location>
        <begin position="1"/>
        <end position="20"/>
    </location>
</feature>
<evidence type="ECO:0000313" key="3">
    <source>
        <dbReference type="EMBL" id="BBO92740.1"/>
    </source>
</evidence>
<dbReference type="PANTHER" id="PTHR23150:SF19">
    <property type="entry name" value="FORMYLGLYCINE-GENERATING ENZYME"/>
    <property type="match status" value="1"/>
</dbReference>
<gene>
    <name evidence="3" type="ORF">DSCOOX_59200</name>
</gene>
<dbReference type="InterPro" id="IPR051043">
    <property type="entry name" value="Sulfatase_Mod_Factor_Kinase"/>
</dbReference>
<feature type="compositionally biased region" description="Basic and acidic residues" evidence="1">
    <location>
        <begin position="8"/>
        <end position="20"/>
    </location>
</feature>
<dbReference type="AlphaFoldDB" id="A0A5K8ALP1"/>
<evidence type="ECO:0000256" key="1">
    <source>
        <dbReference type="SAM" id="MobiDB-lite"/>
    </source>
</evidence>
<dbReference type="InterPro" id="IPR005532">
    <property type="entry name" value="SUMF_dom"/>
</dbReference>
<dbReference type="Proteomes" id="UP000422108">
    <property type="component" value="Chromosome"/>
</dbReference>
<feature type="domain" description="Sulfatase-modifying factor enzyme-like" evidence="2">
    <location>
        <begin position="51"/>
        <end position="273"/>
    </location>
</feature>
<proteinExistence type="predicted"/>
<accession>A0A5K8ALP1</accession>
<name>A0A5K8ALP1_9BACT</name>
<dbReference type="InterPro" id="IPR016187">
    <property type="entry name" value="CTDL_fold"/>
</dbReference>
<dbReference type="EMBL" id="AP021879">
    <property type="protein sequence ID" value="BBO92740.1"/>
    <property type="molecule type" value="Genomic_DNA"/>
</dbReference>
<reference evidence="3 4" key="1">
    <citation type="submission" date="2019-11" db="EMBL/GenBank/DDBJ databases">
        <title>Comparative genomics of hydrocarbon-degrading Desulfosarcina strains.</title>
        <authorList>
            <person name="Watanabe M."/>
            <person name="Kojima H."/>
            <person name="Fukui M."/>
        </authorList>
    </citation>
    <scope>NUCLEOTIDE SEQUENCE [LARGE SCALE GENOMIC DNA]</scope>
    <source>
        <strain evidence="4">oXyS1</strain>
    </source>
</reference>
<dbReference type="Pfam" id="PF03781">
    <property type="entry name" value="FGE-sulfatase"/>
    <property type="match status" value="1"/>
</dbReference>
<protein>
    <recommendedName>
        <fullName evidence="2">Sulfatase-modifying factor enzyme-like domain-containing protein</fullName>
    </recommendedName>
</protein>
<evidence type="ECO:0000259" key="2">
    <source>
        <dbReference type="Pfam" id="PF03781"/>
    </source>
</evidence>
<organism evidence="3 4">
    <name type="scientific">Desulfosarcina ovata subsp. ovata</name>
    <dbReference type="NCBI Taxonomy" id="2752305"/>
    <lineage>
        <taxon>Bacteria</taxon>
        <taxon>Pseudomonadati</taxon>
        <taxon>Thermodesulfobacteriota</taxon>
        <taxon>Desulfobacteria</taxon>
        <taxon>Desulfobacterales</taxon>
        <taxon>Desulfosarcinaceae</taxon>
        <taxon>Desulfosarcina</taxon>
    </lineage>
</organism>
<feature type="compositionally biased region" description="Basic and acidic residues" evidence="1">
    <location>
        <begin position="258"/>
        <end position="268"/>
    </location>
</feature>